<dbReference type="EMBL" id="BPLQ01009171">
    <property type="protein sequence ID" value="GIY42278.1"/>
    <property type="molecule type" value="Genomic_DNA"/>
</dbReference>
<keyword evidence="2" id="KW-1185">Reference proteome</keyword>
<evidence type="ECO:0000313" key="2">
    <source>
        <dbReference type="Proteomes" id="UP001054837"/>
    </source>
</evidence>
<accession>A0AAV4T6G4</accession>
<organism evidence="1 2">
    <name type="scientific">Caerostris darwini</name>
    <dbReference type="NCBI Taxonomy" id="1538125"/>
    <lineage>
        <taxon>Eukaryota</taxon>
        <taxon>Metazoa</taxon>
        <taxon>Ecdysozoa</taxon>
        <taxon>Arthropoda</taxon>
        <taxon>Chelicerata</taxon>
        <taxon>Arachnida</taxon>
        <taxon>Araneae</taxon>
        <taxon>Araneomorphae</taxon>
        <taxon>Entelegynae</taxon>
        <taxon>Araneoidea</taxon>
        <taxon>Araneidae</taxon>
        <taxon>Caerostris</taxon>
    </lineage>
</organism>
<dbReference type="Proteomes" id="UP001054837">
    <property type="component" value="Unassembled WGS sequence"/>
</dbReference>
<comment type="caution">
    <text evidence="1">The sequence shown here is derived from an EMBL/GenBank/DDBJ whole genome shotgun (WGS) entry which is preliminary data.</text>
</comment>
<sequence>MPSRPSLSPSLTILPLYNSSEWVDFYMFLSRNRQRGDRGRDKRPPVNGERCTTGIPLYRIPGKLCECVLPDHDTLAVCHSSAIVVYAPIITVISPGLHYHGCTGVSADSAN</sequence>
<proteinExistence type="predicted"/>
<dbReference type="AlphaFoldDB" id="A0AAV4T6G4"/>
<reference evidence="1 2" key="1">
    <citation type="submission" date="2021-06" db="EMBL/GenBank/DDBJ databases">
        <title>Caerostris darwini draft genome.</title>
        <authorList>
            <person name="Kono N."/>
            <person name="Arakawa K."/>
        </authorList>
    </citation>
    <scope>NUCLEOTIDE SEQUENCE [LARGE SCALE GENOMIC DNA]</scope>
</reference>
<gene>
    <name evidence="1" type="ORF">CDAR_236391</name>
</gene>
<evidence type="ECO:0000313" key="1">
    <source>
        <dbReference type="EMBL" id="GIY42278.1"/>
    </source>
</evidence>
<name>A0AAV4T6G4_9ARAC</name>
<protein>
    <submittedName>
        <fullName evidence="1">Uncharacterized protein</fullName>
    </submittedName>
</protein>